<dbReference type="InterPro" id="IPR002110">
    <property type="entry name" value="Ankyrin_rpt"/>
</dbReference>
<evidence type="ECO:0000313" key="5">
    <source>
        <dbReference type="EMBL" id="CAI3981463.1"/>
    </source>
</evidence>
<keyword evidence="8" id="KW-1185">Reference proteome</keyword>
<feature type="repeat" description="ANK" evidence="3">
    <location>
        <begin position="112"/>
        <end position="144"/>
    </location>
</feature>
<dbReference type="EMBL" id="CAMXCT010000635">
    <property type="protein sequence ID" value="CAI3981463.1"/>
    <property type="molecule type" value="Genomic_DNA"/>
</dbReference>
<dbReference type="EMBL" id="CAMXCT020000635">
    <property type="protein sequence ID" value="CAL1134838.1"/>
    <property type="molecule type" value="Genomic_DNA"/>
</dbReference>
<evidence type="ECO:0000313" key="8">
    <source>
        <dbReference type="Proteomes" id="UP001152797"/>
    </source>
</evidence>
<comment type="caution">
    <text evidence="5">The sequence shown here is derived from an EMBL/GenBank/DDBJ whole genome shotgun (WGS) entry which is preliminary data.</text>
</comment>
<keyword evidence="1" id="KW-0677">Repeat</keyword>
<dbReference type="SUPFAM" id="SSF48403">
    <property type="entry name" value="Ankyrin repeat"/>
    <property type="match status" value="1"/>
</dbReference>
<dbReference type="PANTHER" id="PTHR24171">
    <property type="entry name" value="ANKYRIN REPEAT DOMAIN-CONTAINING PROTEIN 39-RELATED"/>
    <property type="match status" value="1"/>
</dbReference>
<evidence type="ECO:0000256" key="1">
    <source>
        <dbReference type="ARBA" id="ARBA00022737"/>
    </source>
</evidence>
<reference evidence="5" key="1">
    <citation type="submission" date="2022-10" db="EMBL/GenBank/DDBJ databases">
        <authorList>
            <person name="Chen Y."/>
            <person name="Dougan E. K."/>
            <person name="Chan C."/>
            <person name="Rhodes N."/>
            <person name="Thang M."/>
        </authorList>
    </citation>
    <scope>NUCLEOTIDE SEQUENCE</scope>
</reference>
<protein>
    <submittedName>
        <fullName evidence="7">Oxysterol-binding protein-related protein 1 (ORP-1) (OSBP-related protein 1)</fullName>
    </submittedName>
</protein>
<dbReference type="Pfam" id="PF12796">
    <property type="entry name" value="Ank_2"/>
    <property type="match status" value="1"/>
</dbReference>
<keyword evidence="2 3" id="KW-0040">ANK repeat</keyword>
<dbReference type="EMBL" id="CAMXCT030000635">
    <property type="protein sequence ID" value="CAL4768775.1"/>
    <property type="molecule type" value="Genomic_DNA"/>
</dbReference>
<dbReference type="Proteomes" id="UP001152797">
    <property type="component" value="Unassembled WGS sequence"/>
</dbReference>
<proteinExistence type="predicted"/>
<reference evidence="6" key="2">
    <citation type="submission" date="2024-04" db="EMBL/GenBank/DDBJ databases">
        <authorList>
            <person name="Chen Y."/>
            <person name="Shah S."/>
            <person name="Dougan E. K."/>
            <person name="Thang M."/>
            <person name="Chan C."/>
        </authorList>
    </citation>
    <scope>NUCLEOTIDE SEQUENCE [LARGE SCALE GENOMIC DNA]</scope>
</reference>
<evidence type="ECO:0000313" key="7">
    <source>
        <dbReference type="EMBL" id="CAL4768775.1"/>
    </source>
</evidence>
<dbReference type="InterPro" id="IPR036770">
    <property type="entry name" value="Ankyrin_rpt-contain_sf"/>
</dbReference>
<organism evidence="5">
    <name type="scientific">Cladocopium goreaui</name>
    <dbReference type="NCBI Taxonomy" id="2562237"/>
    <lineage>
        <taxon>Eukaryota</taxon>
        <taxon>Sar</taxon>
        <taxon>Alveolata</taxon>
        <taxon>Dinophyceae</taxon>
        <taxon>Suessiales</taxon>
        <taxon>Symbiodiniaceae</taxon>
        <taxon>Cladocopium</taxon>
    </lineage>
</organism>
<evidence type="ECO:0000313" key="6">
    <source>
        <dbReference type="EMBL" id="CAL1134838.1"/>
    </source>
</evidence>
<dbReference type="AlphaFoldDB" id="A0A9P1BY67"/>
<dbReference type="PROSITE" id="PS50297">
    <property type="entry name" value="ANK_REP_REGION"/>
    <property type="match status" value="1"/>
</dbReference>
<gene>
    <name evidence="5" type="ORF">C1SCF055_LOCUS9246</name>
</gene>
<name>A0A9P1BY67_9DINO</name>
<dbReference type="OrthoDB" id="539213at2759"/>
<dbReference type="SMART" id="SM00248">
    <property type="entry name" value="ANK"/>
    <property type="match status" value="3"/>
</dbReference>
<evidence type="ECO:0000256" key="3">
    <source>
        <dbReference type="PROSITE-ProRule" id="PRU00023"/>
    </source>
</evidence>
<sequence>MRCRTPECNRGCDVADCVQEMMEKDQSPCYELELMRAVRNGNLEGVRHAIAMKADVNVRQPLKLITIDRYQSGEPIHNCGLTPLMYAASNGKASVIRALLSAGARVDDTDERGVTALHLAAASGDIHGFREIIDAKAKTNLITEEGENVLDFLPREVLEDKELYSQFKALLPDLDEVVKLCQVVGVFPGARMNDGTEEVLEGGSMEELDVDVEMLNWEAVVHCLWAMLRYFFTTPGSGSSRRGADEDCAQHLTPRVEKTWRQLYSQKYRSVLDLVSKKAKRKRQLWTDCWRTSHFGPTEAQAESPSSQADHSVLRLLQISQQHIESQPRGPAGMEHSSILHEAS</sequence>
<feature type="region of interest" description="Disordered" evidence="4">
    <location>
        <begin position="324"/>
        <end position="344"/>
    </location>
</feature>
<dbReference type="Gene3D" id="1.25.40.20">
    <property type="entry name" value="Ankyrin repeat-containing domain"/>
    <property type="match status" value="1"/>
</dbReference>
<dbReference type="PROSITE" id="PS50088">
    <property type="entry name" value="ANK_REPEAT"/>
    <property type="match status" value="2"/>
</dbReference>
<accession>A0A9P1BY67</accession>
<evidence type="ECO:0000256" key="4">
    <source>
        <dbReference type="SAM" id="MobiDB-lite"/>
    </source>
</evidence>
<feature type="repeat" description="ANK" evidence="3">
    <location>
        <begin position="79"/>
        <end position="111"/>
    </location>
</feature>
<evidence type="ECO:0000256" key="2">
    <source>
        <dbReference type="ARBA" id="ARBA00023043"/>
    </source>
</evidence>